<protein>
    <recommendedName>
        <fullName evidence="3">SH2 domain-containing protein</fullName>
    </recommendedName>
</protein>
<feature type="domain" description="SH2" evidence="3">
    <location>
        <begin position="1236"/>
        <end position="1298"/>
    </location>
</feature>
<name>A0A9W7G712_9STRA</name>
<comment type="caution">
    <text evidence="4">The sequence shown here is derived from an EMBL/GenBank/DDBJ whole genome shotgun (WGS) entry which is preliminary data.</text>
</comment>
<proteinExistence type="predicted"/>
<dbReference type="Gene3D" id="3.30.505.10">
    <property type="entry name" value="SH2 domain"/>
    <property type="match status" value="1"/>
</dbReference>
<evidence type="ECO:0000313" key="4">
    <source>
        <dbReference type="EMBL" id="GMI34534.1"/>
    </source>
</evidence>
<organism evidence="4 5">
    <name type="scientific">Triparma columacea</name>
    <dbReference type="NCBI Taxonomy" id="722753"/>
    <lineage>
        <taxon>Eukaryota</taxon>
        <taxon>Sar</taxon>
        <taxon>Stramenopiles</taxon>
        <taxon>Ochrophyta</taxon>
        <taxon>Bolidophyceae</taxon>
        <taxon>Parmales</taxon>
        <taxon>Triparmaceae</taxon>
        <taxon>Triparma</taxon>
    </lineage>
</organism>
<keyword evidence="1" id="KW-0727">SH2 domain</keyword>
<feature type="compositionally biased region" description="Pro residues" evidence="2">
    <location>
        <begin position="934"/>
        <end position="944"/>
    </location>
</feature>
<keyword evidence="5" id="KW-1185">Reference proteome</keyword>
<dbReference type="Pfam" id="PF00017">
    <property type="entry name" value="SH2"/>
    <property type="match status" value="1"/>
</dbReference>
<dbReference type="GO" id="GO:0043291">
    <property type="term" value="C:RAVE complex"/>
    <property type="evidence" value="ECO:0007669"/>
    <property type="project" value="TreeGrafter"/>
</dbReference>
<evidence type="ECO:0000256" key="2">
    <source>
        <dbReference type="SAM" id="MobiDB-lite"/>
    </source>
</evidence>
<feature type="region of interest" description="Disordered" evidence="2">
    <location>
        <begin position="933"/>
        <end position="987"/>
    </location>
</feature>
<dbReference type="OrthoDB" id="207196at2759"/>
<dbReference type="InterPro" id="IPR052208">
    <property type="entry name" value="DmX-like/RAVE_component"/>
</dbReference>
<sequence length="1907" mass="206211">MTSSIIIPLLIPSSISSLDTSIVLYNLLQAKLVNPTINISCSPSTKCYDTLIPTEHGWIALSSNVDNHHNHQDVSSSSSSSKSSSQSIFTLIDGENYTTINGRYISHSPVGVYYVVGETLYVIRPGGGIREGCPIIGSIKGRCGVWWSRGSGSSDQDEPPAERAGAETPEGETIWWEDVEKGVVLKLNPDGQVEECGPEDEEFQRPPDLHGKGVEFVHAGTVEGMDCTSYKDYTVEVSKREGGLVVTVEWETGEMQRTFVSSSSSIVEKSYRSPDLVPLSRNAWIDGDSVVVWRGMACDSAPKGDDDDDDTTGRDYSFCITPGAQGLRYQCNVAEGLYELDGDNVVVKSEREGIEVGDRWIKSLGEGREEFERDEGGWEGQEGVEGMEVRSIGGRLASGESWDEAGIKSAVERWEGEAKGWNAGDGGVWREINGKVEARIWGGDGWRIVGELEGGGVESIDFVTGVVRGGGKVGRIGWKGGMIEGDVDVYKECEIGENGGVVGFKSDPGEEPDWKSWREEMDKGEGNEGFKKRIRKDDMMEKLSRFGGENKPQTSDDEDLMDETTFDISQEAPGNVLVTLYGLKDQSNAISYSKASLLNFLVYSPGLWVKDVEELKRMMVDVGGECFRRTKDLRIVALLYIAAGKKDVFLTLAKTDRGGDGSKIGKLLGGDLEGKKAQLSKNAYSLMSKREYLFAAAVFVAGGMLTTAADILVNRCGMGGLAAAVVRAVEGGVSDGGRKVMENVKGGMGKLWLGEGEEGRKEVIMECEDARRKVEQGVAGRREMTQIKFASKAGGIVGCGKVWCRRERIEGARCLGGKGLASEGIAVLEGVGEEVDPFDGLAHGNGNDNGNRANGFPSQKYTPAVASDPMAAGSSIFDDFGGPPPKPTPAPAVDPMAAGSSIFDDFGGPPPKPTPAPAVDPMAAGSSIFDDFGGPPPKPTPAPAVDPMAAGSSIFDDFGGPPPKLPNPTSTAKSPKPPPPPTLITPTPPYPLLPPCITVLSPYDTPWYKDLLLHHLAATSIRNFVCASIKPWLDGGVENVHGVYMEGGLPEDHVSGELDRLCSAHSLTPSVVISLAASSCKGTESTLASLLLYSAVEDAEKVEAIIRDNAQSAVLAVQTELFGKPSKEEEWKALALQMELFLFHTRSHDPLPPSLSSVATLSVRLFLLLAFYPCKDWYGLDLLLTKKVDCAGDEDEAERESTRSSFALHMITSDGQDDFKSSDSVEEKLGRGGGWQFLQDVDREEAEQLLVECEHIGSWLIRPNREDPDVFSLSFLSESGPQHAVIRLEQGGFRCGSYGPFPKLWGVLEKISSLLPTPLDFDQSDFDLTESRNSVNKGWNQPSPSAGLFRGLGMRNGHTGVVNLGVHAPEAGKAPSISATESMSQSFDNLDNVHTVMLDYLIIQRLAVQVFSIHLADSVPTSYYNPSMDDSSGYSTPTSWLNPLRRALVEAECRVRTELSFGGNAELTLKARGVSIGPAGSIEDEDGYEVEVSRTSPRGDVVAPTWERGDDLIGKMMERRKGGNAVAFRPYKAAGEGVKGNVIVVLFSEKDGAEWLIKEGREEWWPSKTVEPTTKDAVAHLRLLASRRVTEEVGPKSESFPVSLTLMSDKGEDVFSSWLGAGGEEEAVRYRVVDPWEVSGFTSSKLVPGYLGRNHYDSLTSQTTYGRFGQAGLGNRVEEDIRLRWGVGGARVWTCLNGNDRLESSIKSLSSGGLASTDKDGYLSSISTHVYRNTVFSLISSATRFIAVVQVSLLDFKNLGPSPPSGSLTVYSIIRLRRRGSRAPMNNRGRSRDAVVTDPVKVGGGGGWGTSANFRFPLPEGTSERTLTSFSGSTEGLFKGPPTTLCMNVYEKRSILGDCLIGNAEVKLEGNLRGGGEQWENWEAVGKEGWFAKIRVGLRFEVMRITG</sequence>
<reference evidence="5" key="1">
    <citation type="journal article" date="2023" name="Commun. Biol.">
        <title>Genome analysis of Parmales, the sister group of diatoms, reveals the evolutionary specialization of diatoms from phago-mixotrophs to photoautotrophs.</title>
        <authorList>
            <person name="Ban H."/>
            <person name="Sato S."/>
            <person name="Yoshikawa S."/>
            <person name="Yamada K."/>
            <person name="Nakamura Y."/>
            <person name="Ichinomiya M."/>
            <person name="Sato N."/>
            <person name="Blanc-Mathieu R."/>
            <person name="Endo H."/>
            <person name="Kuwata A."/>
            <person name="Ogata H."/>
        </authorList>
    </citation>
    <scope>NUCLEOTIDE SEQUENCE [LARGE SCALE GENOMIC DNA]</scope>
</reference>
<accession>A0A9W7G712</accession>
<feature type="compositionally biased region" description="Low complexity" evidence="2">
    <location>
        <begin position="844"/>
        <end position="855"/>
    </location>
</feature>
<dbReference type="SUPFAM" id="SSF55550">
    <property type="entry name" value="SH2 domain"/>
    <property type="match status" value="1"/>
</dbReference>
<gene>
    <name evidence="4" type="ORF">TrCOL_g1270</name>
</gene>
<dbReference type="Pfam" id="PF12234">
    <property type="entry name" value="Rav1p_C"/>
    <property type="match status" value="1"/>
</dbReference>
<feature type="compositionally biased region" description="Pro residues" evidence="2">
    <location>
        <begin position="882"/>
        <end position="892"/>
    </location>
</feature>
<dbReference type="Proteomes" id="UP001165065">
    <property type="component" value="Unassembled WGS sequence"/>
</dbReference>
<evidence type="ECO:0000313" key="5">
    <source>
        <dbReference type="Proteomes" id="UP001165065"/>
    </source>
</evidence>
<feature type="region of interest" description="Disordered" evidence="2">
    <location>
        <begin position="150"/>
        <end position="169"/>
    </location>
</feature>
<evidence type="ECO:0000259" key="3">
    <source>
        <dbReference type="PROSITE" id="PS50001"/>
    </source>
</evidence>
<dbReference type="PANTHER" id="PTHR13950">
    <property type="entry name" value="RABCONNECTIN-RELATED"/>
    <property type="match status" value="1"/>
</dbReference>
<dbReference type="PROSITE" id="PS50001">
    <property type="entry name" value="SH2"/>
    <property type="match status" value="1"/>
</dbReference>
<dbReference type="InterPro" id="IPR036860">
    <property type="entry name" value="SH2_dom_sf"/>
</dbReference>
<dbReference type="PANTHER" id="PTHR13950:SF9">
    <property type="entry name" value="RABCONNECTIN-3A"/>
    <property type="match status" value="1"/>
</dbReference>
<dbReference type="InterPro" id="IPR000980">
    <property type="entry name" value="SH2"/>
</dbReference>
<dbReference type="EMBL" id="BRYA01000044">
    <property type="protein sequence ID" value="GMI34534.1"/>
    <property type="molecule type" value="Genomic_DNA"/>
</dbReference>
<feature type="compositionally biased region" description="Pro residues" evidence="2">
    <location>
        <begin position="975"/>
        <end position="987"/>
    </location>
</feature>
<feature type="compositionally biased region" description="Pro residues" evidence="2">
    <location>
        <begin position="908"/>
        <end position="918"/>
    </location>
</feature>
<feature type="region of interest" description="Disordered" evidence="2">
    <location>
        <begin position="839"/>
        <end position="918"/>
    </location>
</feature>
<evidence type="ECO:0000256" key="1">
    <source>
        <dbReference type="PROSITE-ProRule" id="PRU00191"/>
    </source>
</evidence>
<dbReference type="GO" id="GO:0007035">
    <property type="term" value="P:vacuolar acidification"/>
    <property type="evidence" value="ECO:0007669"/>
    <property type="project" value="TreeGrafter"/>
</dbReference>
<dbReference type="InterPro" id="IPR022033">
    <property type="entry name" value="Rav1p_C"/>
</dbReference>